<reference evidence="1 2" key="2">
    <citation type="journal article" date="2016" name="Genome Announc.">
        <title>Draft Genome Sequences of Streptomyces scabiei S58, Streptomyces turgidiscabies T45, and Streptomyces acidiscabies a10, the Pathogens of Potato Common Scab, Isolated in Japan.</title>
        <authorList>
            <person name="Tomihama T."/>
            <person name="Nishi Y."/>
            <person name="Sakai M."/>
            <person name="Ikenaga M."/>
            <person name="Okubo T."/>
            <person name="Ikeda S."/>
        </authorList>
    </citation>
    <scope>NUCLEOTIDE SEQUENCE [LARGE SCALE GENOMIC DNA]</scope>
    <source>
        <strain evidence="1 2">S58</strain>
    </source>
</reference>
<gene>
    <name evidence="1" type="ORF">SsS58_07336</name>
</gene>
<name>A0A100JWD0_STRSC</name>
<reference evidence="2" key="3">
    <citation type="submission" date="2016-02" db="EMBL/GenBank/DDBJ databases">
        <title>Draft genome of pathogenic Streptomyces sp. in Japan.</title>
        <authorList>
            <person name="Tomihama T."/>
            <person name="Ikenaga M."/>
            <person name="Sakai M."/>
            <person name="Okubo T."/>
            <person name="Ikeda S."/>
        </authorList>
    </citation>
    <scope>NUCLEOTIDE SEQUENCE [LARGE SCALE GENOMIC DNA]</scope>
    <source>
        <strain evidence="2">S58</strain>
    </source>
</reference>
<organism evidence="1 2">
    <name type="scientific">Streptomyces scabiei</name>
    <dbReference type="NCBI Taxonomy" id="1930"/>
    <lineage>
        <taxon>Bacteria</taxon>
        <taxon>Bacillati</taxon>
        <taxon>Actinomycetota</taxon>
        <taxon>Actinomycetes</taxon>
        <taxon>Kitasatosporales</taxon>
        <taxon>Streptomycetaceae</taxon>
        <taxon>Streptomyces</taxon>
    </lineage>
</organism>
<dbReference type="AlphaFoldDB" id="A0A100JWD0"/>
<dbReference type="Proteomes" id="UP000067448">
    <property type="component" value="Unassembled WGS sequence"/>
</dbReference>
<protein>
    <submittedName>
        <fullName evidence="1">Uncharacterized protein</fullName>
    </submittedName>
</protein>
<comment type="caution">
    <text evidence="1">The sequence shown here is derived from an EMBL/GenBank/DDBJ whole genome shotgun (WGS) entry which is preliminary data.</text>
</comment>
<dbReference type="EMBL" id="BCMM01000047">
    <property type="protein sequence ID" value="GAQ66897.1"/>
    <property type="molecule type" value="Genomic_DNA"/>
</dbReference>
<proteinExistence type="predicted"/>
<sequence>MNVAYGRQTAALDIGNADWEVLKALVLSGAPYRMGPCGA</sequence>
<evidence type="ECO:0000313" key="2">
    <source>
        <dbReference type="Proteomes" id="UP000067448"/>
    </source>
</evidence>
<evidence type="ECO:0000313" key="1">
    <source>
        <dbReference type="EMBL" id="GAQ66897.1"/>
    </source>
</evidence>
<accession>A0A100JWD0</accession>
<reference evidence="2" key="1">
    <citation type="submission" date="2015-11" db="EMBL/GenBank/DDBJ databases">
        <authorList>
            <consortium name="Cross-ministerial Strategic Innovation Promotion Program (SIP) consortium"/>
            <person name="Tomihama T."/>
            <person name="Ikenaga M."/>
            <person name="Sakai M."/>
            <person name="Okubo T."/>
            <person name="Ikeda S."/>
        </authorList>
    </citation>
    <scope>NUCLEOTIDE SEQUENCE [LARGE SCALE GENOMIC DNA]</scope>
    <source>
        <strain evidence="2">S58</strain>
    </source>
</reference>